<evidence type="ECO:0000256" key="4">
    <source>
        <dbReference type="ARBA" id="ARBA00022692"/>
    </source>
</evidence>
<dbReference type="GO" id="GO:0008808">
    <property type="term" value="F:cardiolipin synthase activity"/>
    <property type="evidence" value="ECO:0007669"/>
    <property type="project" value="UniProtKB-UniRule"/>
</dbReference>
<dbReference type="SUPFAM" id="SSF56024">
    <property type="entry name" value="Phospholipase D/nuclease"/>
    <property type="match status" value="2"/>
</dbReference>
<keyword evidence="5" id="KW-0677">Repeat</keyword>
<dbReference type="EMBL" id="CP035485">
    <property type="protein sequence ID" value="QDI91736.1"/>
    <property type="molecule type" value="Genomic_DNA"/>
</dbReference>
<dbReference type="Proteomes" id="UP000319756">
    <property type="component" value="Chromosome"/>
</dbReference>
<feature type="domain" description="PLD phosphodiesterase" evidence="10">
    <location>
        <begin position="359"/>
        <end position="386"/>
    </location>
</feature>
<keyword evidence="3" id="KW-0808">Transferase</keyword>
<dbReference type="KEGG" id="sale:EPH95_11595"/>
<dbReference type="PANTHER" id="PTHR21248">
    <property type="entry name" value="CARDIOLIPIN SYNTHASE"/>
    <property type="match status" value="1"/>
</dbReference>
<evidence type="ECO:0000256" key="1">
    <source>
        <dbReference type="ARBA" id="ARBA00004236"/>
    </source>
</evidence>
<dbReference type="SMART" id="SM00155">
    <property type="entry name" value="PLDc"/>
    <property type="match status" value="2"/>
</dbReference>
<reference evidence="12" key="1">
    <citation type="submission" date="2019-01" db="EMBL/GenBank/DDBJ databases">
        <title>Genomic analysis of Salicibibacter sp. NKC3-5.</title>
        <authorList>
            <person name="Oh Y.J."/>
        </authorList>
    </citation>
    <scope>NUCLEOTIDE SEQUENCE [LARGE SCALE GENOMIC DNA]</scope>
    <source>
        <strain evidence="12">NKC3-5</strain>
    </source>
</reference>
<evidence type="ECO:0000256" key="7">
    <source>
        <dbReference type="ARBA" id="ARBA00023136"/>
    </source>
</evidence>
<evidence type="ECO:0000313" key="12">
    <source>
        <dbReference type="Proteomes" id="UP000319756"/>
    </source>
</evidence>
<name>A0A514LIQ3_9BACI</name>
<dbReference type="Pfam" id="PF13091">
    <property type="entry name" value="PLDc_2"/>
    <property type="match status" value="2"/>
</dbReference>
<organism evidence="11 12">
    <name type="scientific">Salicibibacter halophilus</name>
    <dbReference type="NCBI Taxonomy" id="2502791"/>
    <lineage>
        <taxon>Bacteria</taxon>
        <taxon>Bacillati</taxon>
        <taxon>Bacillota</taxon>
        <taxon>Bacilli</taxon>
        <taxon>Bacillales</taxon>
        <taxon>Bacillaceae</taxon>
        <taxon>Salicibibacter</taxon>
    </lineage>
</organism>
<feature type="transmembrane region" description="Helical" evidence="9">
    <location>
        <begin position="46"/>
        <end position="69"/>
    </location>
</feature>
<dbReference type="InterPro" id="IPR022924">
    <property type="entry name" value="Cardiolipin_synthase"/>
</dbReference>
<evidence type="ECO:0000256" key="2">
    <source>
        <dbReference type="ARBA" id="ARBA00022475"/>
    </source>
</evidence>
<dbReference type="Gene3D" id="3.30.870.10">
    <property type="entry name" value="Endonuclease Chain A"/>
    <property type="match status" value="2"/>
</dbReference>
<evidence type="ECO:0000256" key="5">
    <source>
        <dbReference type="ARBA" id="ARBA00022737"/>
    </source>
</evidence>
<keyword evidence="6 9" id="KW-1133">Transmembrane helix</keyword>
<evidence type="ECO:0000256" key="3">
    <source>
        <dbReference type="ARBA" id="ARBA00022679"/>
    </source>
</evidence>
<dbReference type="GO" id="GO:0005886">
    <property type="term" value="C:plasma membrane"/>
    <property type="evidence" value="ECO:0007669"/>
    <property type="project" value="UniProtKB-SubCell"/>
</dbReference>
<dbReference type="NCBIfam" id="TIGR04265">
    <property type="entry name" value="bac_cardiolipin"/>
    <property type="match status" value="1"/>
</dbReference>
<keyword evidence="7 9" id="KW-0472">Membrane</keyword>
<accession>A0A514LIQ3</accession>
<evidence type="ECO:0000259" key="10">
    <source>
        <dbReference type="PROSITE" id="PS50035"/>
    </source>
</evidence>
<protein>
    <recommendedName>
        <fullName evidence="8">Cardiolipin synthase</fullName>
        <ecNumber evidence="8">2.7.8.-</ecNumber>
    </recommendedName>
</protein>
<gene>
    <name evidence="11" type="primary">cls</name>
    <name evidence="11" type="ORF">EPH95_11595</name>
</gene>
<dbReference type="PROSITE" id="PS50035">
    <property type="entry name" value="PLD"/>
    <property type="match status" value="2"/>
</dbReference>
<keyword evidence="4 9" id="KW-0812">Transmembrane</keyword>
<dbReference type="CDD" id="cd09112">
    <property type="entry name" value="PLDc_CLS_2"/>
    <property type="match status" value="1"/>
</dbReference>
<evidence type="ECO:0000256" key="6">
    <source>
        <dbReference type="ARBA" id="ARBA00022989"/>
    </source>
</evidence>
<sequence length="447" mass="51302">MHVSYIVHWTGVNIDTGRFQLKFDPLKTHEIENYGHSKKRLKSEGLAMFTTIVITIIALLLLLAIWFIIDFRLGRKRHQQQASTAKMFPMRHSETELIKDGRRFFQRLFTDIEQAQDHVHTSVFIIKEPGIGAQLLALLERKARDGVKVRLLVDRFGSRLATATIHRLKRSGISFAYAHKPKFPFIFYSANRRYHRKITVVDGKIAYLGGFNVGDEYVGKDKLGYWRDYHVRMEKEIITDLQETFLDDWAEAGGAPPANLMPASTEQGPEPMQLLASEGLGYADELIKWFDSAENYVLIASPYYVPGRQIQDAIINMAKRGVKVDILLPQKKDHPLVKDAAFAYFEELLQAKCNIHEYITGFFHGKAIVIDGHFANIGSAKVDKRSFFLNDELDLFFHQQGEMVTTAEAIVRNDMQAAKQITMQDLENRTWFEKAKTKFATWISDLL</sequence>
<dbReference type="InterPro" id="IPR001736">
    <property type="entry name" value="PLipase_D/transphosphatidylase"/>
</dbReference>
<dbReference type="AlphaFoldDB" id="A0A514LIQ3"/>
<keyword evidence="12" id="KW-1185">Reference proteome</keyword>
<dbReference type="EC" id="2.7.8.-" evidence="8"/>
<evidence type="ECO:0000256" key="8">
    <source>
        <dbReference type="NCBIfam" id="TIGR04265"/>
    </source>
</evidence>
<dbReference type="GO" id="GO:0032049">
    <property type="term" value="P:cardiolipin biosynthetic process"/>
    <property type="evidence" value="ECO:0007669"/>
    <property type="project" value="UniProtKB-UniRule"/>
</dbReference>
<dbReference type="InterPro" id="IPR025202">
    <property type="entry name" value="PLD-like_dom"/>
</dbReference>
<comment type="subcellular location">
    <subcellularLocation>
        <location evidence="1">Cell membrane</location>
    </subcellularLocation>
</comment>
<feature type="domain" description="PLD phosphodiesterase" evidence="10">
    <location>
        <begin position="190"/>
        <end position="217"/>
    </location>
</feature>
<evidence type="ECO:0000256" key="9">
    <source>
        <dbReference type="SAM" id="Phobius"/>
    </source>
</evidence>
<keyword evidence="2" id="KW-1003">Cell membrane</keyword>
<evidence type="ECO:0000313" key="11">
    <source>
        <dbReference type="EMBL" id="QDI91736.1"/>
    </source>
</evidence>
<proteinExistence type="predicted"/>
<dbReference type="PANTHER" id="PTHR21248:SF7">
    <property type="entry name" value="MINOR CARDIOLIPIN SYNTHASE CLSB"/>
    <property type="match status" value="1"/>
</dbReference>
<dbReference type="CDD" id="cd09110">
    <property type="entry name" value="PLDc_CLS_1"/>
    <property type="match status" value="1"/>
</dbReference>